<keyword evidence="1 5" id="KW-0169">Cobalamin biosynthesis</keyword>
<evidence type="ECO:0000256" key="2">
    <source>
        <dbReference type="ARBA" id="ARBA00022603"/>
    </source>
</evidence>
<dbReference type="PANTHER" id="PTHR35863:SF1">
    <property type="entry name" value="COBALT-PRECORRIN-5B C(1)-METHYLTRANSFERASE"/>
    <property type="match status" value="1"/>
</dbReference>
<evidence type="ECO:0000256" key="4">
    <source>
        <dbReference type="ARBA" id="ARBA00022691"/>
    </source>
</evidence>
<sequence>MILVFGGTTEGRKAVEVLEEGGSPYFYSTKTGEQDITLQHGVRIDGALDEAAMTRFCTEHAIRMIVDAAHPFAALLHRTIATTASALSLPVVRFERIYPPRDPAITWIDDYTQIPRDIHSLLATTGVQSISKLKPLEADGISIFYRILNRPSSIALALKQGATQAQLCYYDAPNDIPVQADAILLKESGLSGGFTEKTGAAKACGMRVIAIKRPALPESFIVVDGPYGLRRAVEKWLPEFYPLHSGLTTGTCATAAAVAACIRLSTGETPAQVPVMLPNGETIHVAVSYGDDYAACIKEAGDDPDVTNGIEVRASIRLQHGDTETQSIIKGGEGVGRFTLPGFDYPPGEAAINKAPREMIRQNLERLCISESLCSNYIIVTISVPQGTEIARRTFNPRLGIEGGISIIGVSGIVKPFSEEAFVDSIRKCMTVAKASQSARVVINSGGKSERFVKALYPELPQQAFVEYGNYIGETLKIAHELDIRSITLGVMIGKAVKLAAGHLDTHSKRATMDKVFISEMLHEAHCDIDISDITLAREIWERLSPEQQQDFADVVISHCAAYCQPLLPNGELTILLIADDGTILPLSPAHQPVPSRS</sequence>
<comment type="pathway">
    <text evidence="5">Cofactor biosynthesis; adenosylcobalamin biosynthesis; cob(II)yrinate a,c-diamide from sirohydrochlorin (anaerobic route): step 6/10.</text>
</comment>
<reference evidence="6" key="1">
    <citation type="submission" date="2019-04" db="EMBL/GenBank/DDBJ databases">
        <title>Evolution of Biomass-Degrading Anaerobic Consortia Revealed by Metagenomics.</title>
        <authorList>
            <person name="Peng X."/>
        </authorList>
    </citation>
    <scope>NUCLEOTIDE SEQUENCE</scope>
    <source>
        <strain evidence="6">SIG140</strain>
    </source>
</reference>
<dbReference type="InterPro" id="IPR003723">
    <property type="entry name" value="Precorrin-6x_reduct"/>
</dbReference>
<dbReference type="Pfam" id="PF02571">
    <property type="entry name" value="CbiJ"/>
    <property type="match status" value="1"/>
</dbReference>
<accession>A0A9D5P200</accession>
<dbReference type="HAMAP" id="MF_00787">
    <property type="entry name" value="CbiD"/>
    <property type="match status" value="1"/>
</dbReference>
<proteinExistence type="inferred from homology"/>
<dbReference type="Pfam" id="PF01888">
    <property type="entry name" value="CbiD"/>
    <property type="match status" value="1"/>
</dbReference>
<gene>
    <name evidence="5 6" type="primary">cbiD</name>
    <name evidence="6" type="ORF">E7101_12755</name>
</gene>
<dbReference type="PROSITE" id="PS51014">
    <property type="entry name" value="COBK_CBIJ"/>
    <property type="match status" value="1"/>
</dbReference>
<comment type="catalytic activity">
    <reaction evidence="5">
        <text>Co-precorrin-5B + S-adenosyl-L-methionine = Co-precorrin-6A + S-adenosyl-L-homocysteine</text>
        <dbReference type="Rhea" id="RHEA:26285"/>
        <dbReference type="ChEBI" id="CHEBI:57856"/>
        <dbReference type="ChEBI" id="CHEBI:59789"/>
        <dbReference type="ChEBI" id="CHEBI:60063"/>
        <dbReference type="ChEBI" id="CHEBI:60064"/>
        <dbReference type="EC" id="2.1.1.195"/>
    </reaction>
</comment>
<dbReference type="PANTHER" id="PTHR35863">
    <property type="entry name" value="COBALT-PRECORRIN-5B C(1)-METHYLTRANSFERASE"/>
    <property type="match status" value="1"/>
</dbReference>
<evidence type="ECO:0000313" key="6">
    <source>
        <dbReference type="EMBL" id="MBE6271795.1"/>
    </source>
</evidence>
<evidence type="ECO:0000313" key="7">
    <source>
        <dbReference type="Proteomes" id="UP000806522"/>
    </source>
</evidence>
<dbReference type="EMBL" id="SUYC01000017">
    <property type="protein sequence ID" value="MBE6271795.1"/>
    <property type="molecule type" value="Genomic_DNA"/>
</dbReference>
<comment type="similarity">
    <text evidence="5">Belongs to the CbiD family.</text>
</comment>
<evidence type="ECO:0000256" key="1">
    <source>
        <dbReference type="ARBA" id="ARBA00022573"/>
    </source>
</evidence>
<organism evidence="6 7">
    <name type="scientific">Xylanibacter ruminicola</name>
    <name type="common">Prevotella ruminicola</name>
    <dbReference type="NCBI Taxonomy" id="839"/>
    <lineage>
        <taxon>Bacteria</taxon>
        <taxon>Pseudomonadati</taxon>
        <taxon>Bacteroidota</taxon>
        <taxon>Bacteroidia</taxon>
        <taxon>Bacteroidales</taxon>
        <taxon>Prevotellaceae</taxon>
        <taxon>Xylanibacter</taxon>
    </lineage>
</organism>
<dbReference type="NCBIfam" id="TIGR00312">
    <property type="entry name" value="cbiD"/>
    <property type="match status" value="1"/>
</dbReference>
<dbReference type="InterPro" id="IPR002748">
    <property type="entry name" value="CbiD"/>
</dbReference>
<protein>
    <recommendedName>
        <fullName evidence="5">Cobalt-precorrin-5B C(1)-methyltransferase</fullName>
        <ecNumber evidence="5">2.1.1.195</ecNumber>
    </recommendedName>
    <alternativeName>
        <fullName evidence="5">Cobalt-precorrin-6A synthase</fullName>
    </alternativeName>
</protein>
<dbReference type="Gene3D" id="3.30.2110.10">
    <property type="entry name" value="CbiD-like"/>
    <property type="match status" value="1"/>
</dbReference>
<dbReference type="SUPFAM" id="SSF111342">
    <property type="entry name" value="CbiD-like"/>
    <property type="match status" value="1"/>
</dbReference>
<dbReference type="Proteomes" id="UP000806522">
    <property type="component" value="Unassembled WGS sequence"/>
</dbReference>
<comment type="caution">
    <text evidence="6">The sequence shown here is derived from an EMBL/GenBank/DDBJ whole genome shotgun (WGS) entry which is preliminary data.</text>
</comment>
<dbReference type="GO" id="GO:0008168">
    <property type="term" value="F:methyltransferase activity"/>
    <property type="evidence" value="ECO:0007669"/>
    <property type="project" value="UniProtKB-UniRule"/>
</dbReference>
<dbReference type="GO" id="GO:0032259">
    <property type="term" value="P:methylation"/>
    <property type="evidence" value="ECO:0007669"/>
    <property type="project" value="UniProtKB-KW"/>
</dbReference>
<dbReference type="GO" id="GO:0016994">
    <property type="term" value="F:precorrin-6A reductase activity"/>
    <property type="evidence" value="ECO:0007669"/>
    <property type="project" value="InterPro"/>
</dbReference>
<name>A0A9D5P200_XYLRU</name>
<keyword evidence="4 5" id="KW-0949">S-adenosyl-L-methionine</keyword>
<evidence type="ECO:0000256" key="3">
    <source>
        <dbReference type="ARBA" id="ARBA00022679"/>
    </source>
</evidence>
<dbReference type="AlphaFoldDB" id="A0A9D5P200"/>
<dbReference type="GO" id="GO:0019251">
    <property type="term" value="P:anaerobic cobalamin biosynthetic process"/>
    <property type="evidence" value="ECO:0007669"/>
    <property type="project" value="UniProtKB-UniRule"/>
</dbReference>
<dbReference type="EC" id="2.1.1.195" evidence="5"/>
<keyword evidence="2 5" id="KW-0489">Methyltransferase</keyword>
<keyword evidence="3 5" id="KW-0808">Transferase</keyword>
<comment type="function">
    <text evidence="5">Catalyzes the methylation of C-1 in cobalt-precorrin-5B to form cobalt-precorrin-6A.</text>
</comment>
<evidence type="ECO:0000256" key="5">
    <source>
        <dbReference type="HAMAP-Rule" id="MF_00787"/>
    </source>
</evidence>
<dbReference type="InterPro" id="IPR036074">
    <property type="entry name" value="CbiD_sf"/>
</dbReference>